<dbReference type="OMA" id="DFVDSWP"/>
<dbReference type="GO" id="GO:0008936">
    <property type="term" value="F:nicotinamidase activity"/>
    <property type="evidence" value="ECO:0007669"/>
    <property type="project" value="UniProtKB-EC"/>
</dbReference>
<dbReference type="GO" id="GO:0019363">
    <property type="term" value="P:pyridine nucleotide biosynthetic process"/>
    <property type="evidence" value="ECO:0007669"/>
    <property type="project" value="UniProtKB-KW"/>
</dbReference>
<dbReference type="STRING" id="1328760.A0A161TEP0"/>
<evidence type="ECO:0000256" key="5">
    <source>
        <dbReference type="ARBA" id="ARBA00037900"/>
    </source>
</evidence>
<evidence type="ECO:0000313" key="9">
    <source>
        <dbReference type="EMBL" id="KZF24417.1"/>
    </source>
</evidence>
<dbReference type="RefSeq" id="XP_018189972.1">
    <property type="nucleotide sequence ID" value="XM_018330195.1"/>
</dbReference>
<reference evidence="9 10" key="1">
    <citation type="journal article" date="2016" name="Fungal Biol.">
        <title>The genome of Xylona heveae provides a window into fungal endophytism.</title>
        <authorList>
            <person name="Gazis R."/>
            <person name="Kuo A."/>
            <person name="Riley R."/>
            <person name="LaButti K."/>
            <person name="Lipzen A."/>
            <person name="Lin J."/>
            <person name="Amirebrahimi M."/>
            <person name="Hesse C.N."/>
            <person name="Spatafora J.W."/>
            <person name="Henrissat B."/>
            <person name="Hainaut M."/>
            <person name="Grigoriev I.V."/>
            <person name="Hibbett D.S."/>
        </authorList>
    </citation>
    <scope>NUCLEOTIDE SEQUENCE [LARGE SCALE GENOMIC DNA]</scope>
    <source>
        <strain evidence="9 10">TC161</strain>
    </source>
</reference>
<name>A0A161TEP0_XYLHT</name>
<dbReference type="AlphaFoldDB" id="A0A161TEP0"/>
<dbReference type="EC" id="3.5.1.19" evidence="6"/>
<comment type="pathway">
    <text evidence="5">Cofactor biosynthesis; nicotinate biosynthesis; nicotinate from nicotinamide: step 1/1.</text>
</comment>
<dbReference type="CDD" id="cd01011">
    <property type="entry name" value="nicotinamidase"/>
    <property type="match status" value="1"/>
</dbReference>
<organism evidence="9 10">
    <name type="scientific">Xylona heveae (strain CBS 132557 / TC161)</name>
    <dbReference type="NCBI Taxonomy" id="1328760"/>
    <lineage>
        <taxon>Eukaryota</taxon>
        <taxon>Fungi</taxon>
        <taxon>Dikarya</taxon>
        <taxon>Ascomycota</taxon>
        <taxon>Pezizomycotina</taxon>
        <taxon>Xylonomycetes</taxon>
        <taxon>Xylonales</taxon>
        <taxon>Xylonaceae</taxon>
        <taxon>Xylona</taxon>
    </lineage>
</organism>
<feature type="domain" description="Isochorismatase-like" evidence="8">
    <location>
        <begin position="13"/>
        <end position="205"/>
    </location>
</feature>
<evidence type="ECO:0000256" key="2">
    <source>
        <dbReference type="ARBA" id="ARBA00022642"/>
    </source>
</evidence>
<keyword evidence="2" id="KW-0662">Pyridine nucleotide biosynthesis</keyword>
<evidence type="ECO:0000259" key="8">
    <source>
        <dbReference type="Pfam" id="PF00857"/>
    </source>
</evidence>
<keyword evidence="4" id="KW-0378">Hydrolase</keyword>
<gene>
    <name evidence="9" type="ORF">L228DRAFT_218825</name>
</gene>
<dbReference type="EMBL" id="KV407456">
    <property type="protein sequence ID" value="KZF24417.1"/>
    <property type="molecule type" value="Genomic_DNA"/>
</dbReference>
<evidence type="ECO:0000256" key="7">
    <source>
        <dbReference type="ARBA" id="ARBA00043224"/>
    </source>
</evidence>
<dbReference type="InterPro" id="IPR036380">
    <property type="entry name" value="Isochorismatase-like_sf"/>
</dbReference>
<evidence type="ECO:0000256" key="6">
    <source>
        <dbReference type="ARBA" id="ARBA00039017"/>
    </source>
</evidence>
<sequence>MSAGSISETFKPALLVIDMQEDFCPPNGSLAVTGGRDIVPVINNLLRLPFILRIATKDFHPADHVSFASNHSAPNNVPFSSVVTIANPSNPDETETTKLWPVHCVQGTPGAELLPELDASRLDRVIEKGTDSRVEMYSAFRTPFRNPAMAGSGLTAVLKENGITHVFVAGLAADYCVCYSALDSAEDGFTTYLLEEGTRAVDPSQDGWGQRRQELESKGVKIVSVDGEEVRRVKNLLA</sequence>
<accession>A0A161TEP0</accession>
<protein>
    <recommendedName>
        <fullName evidence="6">nicotinamidase</fullName>
        <ecNumber evidence="6">3.5.1.19</ecNumber>
    </recommendedName>
    <alternativeName>
        <fullName evidence="7">Nicotinamide deamidase</fullName>
    </alternativeName>
</protein>
<dbReference type="Proteomes" id="UP000076632">
    <property type="component" value="Unassembled WGS sequence"/>
</dbReference>
<dbReference type="InParanoid" id="A0A161TEP0"/>
<dbReference type="Pfam" id="PF00857">
    <property type="entry name" value="Isochorismatase"/>
    <property type="match status" value="1"/>
</dbReference>
<comment type="similarity">
    <text evidence="1">Belongs to the isochorismatase family.</text>
</comment>
<keyword evidence="3" id="KW-0479">Metal-binding</keyword>
<dbReference type="PANTHER" id="PTHR11080">
    <property type="entry name" value="PYRAZINAMIDASE/NICOTINAMIDASE"/>
    <property type="match status" value="1"/>
</dbReference>
<dbReference type="GO" id="GO:0046872">
    <property type="term" value="F:metal ion binding"/>
    <property type="evidence" value="ECO:0007669"/>
    <property type="project" value="UniProtKB-KW"/>
</dbReference>
<dbReference type="GeneID" id="28895332"/>
<keyword evidence="10" id="KW-1185">Reference proteome</keyword>
<evidence type="ECO:0000256" key="3">
    <source>
        <dbReference type="ARBA" id="ARBA00022723"/>
    </source>
</evidence>
<dbReference type="InterPro" id="IPR000868">
    <property type="entry name" value="Isochorismatase-like_dom"/>
</dbReference>
<dbReference type="InterPro" id="IPR052347">
    <property type="entry name" value="Isochorismatase_Nicotinamidase"/>
</dbReference>
<dbReference type="SUPFAM" id="SSF52499">
    <property type="entry name" value="Isochorismatase-like hydrolases"/>
    <property type="match status" value="1"/>
</dbReference>
<dbReference type="Gene3D" id="3.40.50.850">
    <property type="entry name" value="Isochorismatase-like"/>
    <property type="match status" value="1"/>
</dbReference>
<evidence type="ECO:0000313" key="10">
    <source>
        <dbReference type="Proteomes" id="UP000076632"/>
    </source>
</evidence>
<dbReference type="FunCoup" id="A0A161TEP0">
    <property type="interactions" value="421"/>
</dbReference>
<evidence type="ECO:0000256" key="4">
    <source>
        <dbReference type="ARBA" id="ARBA00022801"/>
    </source>
</evidence>
<proteinExistence type="inferred from homology"/>
<dbReference type="OrthoDB" id="3341310at2759"/>
<evidence type="ECO:0000256" key="1">
    <source>
        <dbReference type="ARBA" id="ARBA00006336"/>
    </source>
</evidence>
<dbReference type="PANTHER" id="PTHR11080:SF2">
    <property type="entry name" value="LD05707P"/>
    <property type="match status" value="1"/>
</dbReference>